<name>A0AA37NCJ6_9FIRM</name>
<dbReference type="AlphaFoldDB" id="A0AA37NCJ6"/>
<proteinExistence type="predicted"/>
<dbReference type="EMBL" id="BQNJ01000001">
    <property type="protein sequence ID" value="GKH01134.1"/>
    <property type="molecule type" value="Genomic_DNA"/>
</dbReference>
<evidence type="ECO:0000313" key="1">
    <source>
        <dbReference type="EMBL" id="GKH01134.1"/>
    </source>
</evidence>
<comment type="caution">
    <text evidence="1">The sequence shown here is derived from an EMBL/GenBank/DDBJ whole genome shotgun (WGS) entry which is preliminary data.</text>
</comment>
<accession>A0AA37NCJ6</accession>
<evidence type="ECO:0000313" key="2">
    <source>
        <dbReference type="Proteomes" id="UP001055091"/>
    </source>
</evidence>
<gene>
    <name evidence="1" type="ORF">CE91St55_31150</name>
</gene>
<sequence length="81" mass="8828">MGVIVGRCRGKGSENGYASELVESGREAGAKGFLFPRWQELKRKDGKRNPFTPASLPLSTSSEAVYWLWEGKIKGASLLGI</sequence>
<protein>
    <submittedName>
        <fullName evidence="1">Uncharacterized protein</fullName>
    </submittedName>
</protein>
<organism evidence="1 2">
    <name type="scientific">Hungatella hathewayi</name>
    <dbReference type="NCBI Taxonomy" id="154046"/>
    <lineage>
        <taxon>Bacteria</taxon>
        <taxon>Bacillati</taxon>
        <taxon>Bacillota</taxon>
        <taxon>Clostridia</taxon>
        <taxon>Lachnospirales</taxon>
        <taxon>Lachnospiraceae</taxon>
        <taxon>Hungatella</taxon>
    </lineage>
</organism>
<reference evidence="1" key="1">
    <citation type="submission" date="2022-01" db="EMBL/GenBank/DDBJ databases">
        <title>Novel bile acid biosynthetic pathways are enriched in the microbiome of centenarians.</title>
        <authorList>
            <person name="Sato Y."/>
            <person name="Atarashi K."/>
            <person name="Plichta R.D."/>
            <person name="Arai Y."/>
            <person name="Sasajima S."/>
            <person name="Kearney M.S."/>
            <person name="Suda W."/>
            <person name="Takeshita K."/>
            <person name="Sasaki T."/>
            <person name="Okamoto S."/>
            <person name="Skelly N.A."/>
            <person name="Okamura Y."/>
            <person name="Vlamakis H."/>
            <person name="Li Y."/>
            <person name="Tanoue T."/>
            <person name="Takei H."/>
            <person name="Nittono H."/>
            <person name="Narushima S."/>
            <person name="Irie J."/>
            <person name="Itoh H."/>
            <person name="Moriya K."/>
            <person name="Sugiura Y."/>
            <person name="Suematsu M."/>
            <person name="Moritoki N."/>
            <person name="Shibata S."/>
            <person name="Littman R.D."/>
            <person name="Fischbach A.M."/>
            <person name="Uwamino Y."/>
            <person name="Inoue T."/>
            <person name="Honda A."/>
            <person name="Hattori M."/>
            <person name="Murai T."/>
            <person name="Xavier J.R."/>
            <person name="Hirose N."/>
            <person name="Honda K."/>
        </authorList>
    </citation>
    <scope>NUCLEOTIDE SEQUENCE</scope>
    <source>
        <strain evidence="1">CE91-St55</strain>
    </source>
</reference>
<dbReference type="Proteomes" id="UP001055091">
    <property type="component" value="Unassembled WGS sequence"/>
</dbReference>